<dbReference type="KEGG" id="sll:SLITO_v1c05030"/>
<dbReference type="EMBL" id="CP012357">
    <property type="protein sequence ID" value="AKX34154.1"/>
    <property type="molecule type" value="Genomic_DNA"/>
</dbReference>
<evidence type="ECO:0000313" key="2">
    <source>
        <dbReference type="EMBL" id="AKX34154.1"/>
    </source>
</evidence>
<organism evidence="2 3">
    <name type="scientific">Spiroplasma litorale</name>
    <dbReference type="NCBI Taxonomy" id="216942"/>
    <lineage>
        <taxon>Bacteria</taxon>
        <taxon>Bacillati</taxon>
        <taxon>Mycoplasmatota</taxon>
        <taxon>Mollicutes</taxon>
        <taxon>Entomoplasmatales</taxon>
        <taxon>Spiroplasmataceae</taxon>
        <taxon>Spiroplasma</taxon>
    </lineage>
</organism>
<dbReference type="RefSeq" id="WP_075058244.1">
    <property type="nucleotide sequence ID" value="NZ_CP012357.1"/>
</dbReference>
<evidence type="ECO:0000256" key="1">
    <source>
        <dbReference type="SAM" id="SignalP"/>
    </source>
</evidence>
<dbReference type="STRING" id="216942.SLITO_v1c05030"/>
<dbReference type="AlphaFoldDB" id="A0A0K1W1F3"/>
<gene>
    <name evidence="2" type="ORF">SLITO_v1c05030</name>
</gene>
<proteinExistence type="predicted"/>
<evidence type="ECO:0000313" key="3">
    <source>
        <dbReference type="Proteomes" id="UP000067476"/>
    </source>
</evidence>
<dbReference type="Proteomes" id="UP000067476">
    <property type="component" value="Chromosome"/>
</dbReference>
<name>A0A0K1W1F3_9MOLU</name>
<dbReference type="PATRIC" id="fig|216942.3.peg.506"/>
<sequence length="378" mass="45089">MKKTLKLILSFWISFLPISTISCGTTNINPDFEKANNMVAFSNVFINNDKEYFSILPNLKENKKDNKDKEQYKLDKNRIVLDCDNFNCNNNDYKGTAISNEAYSSPKLSFKQDKIQEVQIGFDYIAYFFNINPLMNDDLFYDFENLDFKVDFFNTNLVYERNENIKKYIDLKITNYIKISDEVKVLEDKFVYSIKNNNLETKIIDKLLPKYYLTKNENINNKNDDEEEKELLKYKFEILKNEESGEEEKNDLKEIDELNYLNISIEYEDKILDQNKMITEISEKVGQFFNAIEILNFTNKKDELYIECSSENCKEQEQIKSSYIKENENPNSWNWTRKKIWSTKMFDPFYLDNKLINNIKINVLKNHHKEENEGENNL</sequence>
<reference evidence="2 3" key="1">
    <citation type="journal article" date="2015" name="Genome Announc.">
        <title>Complete Genome Sequence of Spiroplasma litorale TN-1T (DSM 21781), a Bacterium Isolated from a Green-Eyed Horsefly (Tabanus nigrovittatus).</title>
        <authorList>
            <person name="Lo W.S."/>
            <person name="Lai Y.C."/>
            <person name="Lien Y.W."/>
            <person name="Wang T.H."/>
            <person name="Kuo C.H."/>
        </authorList>
    </citation>
    <scope>NUCLEOTIDE SEQUENCE [LARGE SCALE GENOMIC DNA]</scope>
    <source>
        <strain evidence="2 3">TN-1</strain>
    </source>
</reference>
<dbReference type="PROSITE" id="PS51257">
    <property type="entry name" value="PROKAR_LIPOPROTEIN"/>
    <property type="match status" value="1"/>
</dbReference>
<accession>A0A0K1W1F3</accession>
<feature type="signal peptide" evidence="1">
    <location>
        <begin position="1"/>
        <end position="24"/>
    </location>
</feature>
<keyword evidence="3" id="KW-1185">Reference proteome</keyword>
<feature type="chain" id="PRO_5005470776" description="Lipoprotein" evidence="1">
    <location>
        <begin position="25"/>
        <end position="378"/>
    </location>
</feature>
<evidence type="ECO:0008006" key="4">
    <source>
        <dbReference type="Google" id="ProtNLM"/>
    </source>
</evidence>
<keyword evidence="1" id="KW-0732">Signal</keyword>
<dbReference type="OrthoDB" id="389639at2"/>
<protein>
    <recommendedName>
        <fullName evidence="4">Lipoprotein</fullName>
    </recommendedName>
</protein>